<evidence type="ECO:0000256" key="2">
    <source>
        <dbReference type="ARBA" id="ARBA00022649"/>
    </source>
</evidence>
<sequence length="62" mass="7079">MNGYYQQVIAQLKQHGYSFLRQGKGSHEIWSNGLRNQTVSKNMPARDMANAIMKQAGIAHRF</sequence>
<dbReference type="Gene3D" id="3.30.920.30">
    <property type="entry name" value="Hypothetical protein"/>
    <property type="match status" value="1"/>
</dbReference>
<evidence type="ECO:0000256" key="7">
    <source>
        <dbReference type="ARBA" id="ARBA00023016"/>
    </source>
</evidence>
<dbReference type="GO" id="GO:0016787">
    <property type="term" value="F:hydrolase activity"/>
    <property type="evidence" value="ECO:0007669"/>
    <property type="project" value="UniProtKB-KW"/>
</dbReference>
<reference evidence="8 9" key="1">
    <citation type="submission" date="2016-10" db="EMBL/GenBank/DDBJ databases">
        <authorList>
            <person name="de Groot N.N."/>
        </authorList>
    </citation>
    <scope>NUCLEOTIDE SEQUENCE [LARGE SCALE GENOMIC DNA]</scope>
    <source>
        <strain evidence="8 9">ATCC 35958</strain>
    </source>
</reference>
<evidence type="ECO:0000313" key="8">
    <source>
        <dbReference type="EMBL" id="SER74155.1"/>
    </source>
</evidence>
<dbReference type="RefSeq" id="WP_091458897.1">
    <property type="nucleotide sequence ID" value="NZ_FOGD01000013.1"/>
</dbReference>
<keyword evidence="4" id="KW-0255">Endonuclease</keyword>
<evidence type="ECO:0000313" key="9">
    <source>
        <dbReference type="Proteomes" id="UP000199766"/>
    </source>
</evidence>
<dbReference type="AlphaFoldDB" id="A0A1H9RNS9"/>
<evidence type="ECO:0000256" key="1">
    <source>
        <dbReference type="ARBA" id="ARBA00006620"/>
    </source>
</evidence>
<organism evidence="8 9">
    <name type="scientific">Giesbergeria anulus</name>
    <dbReference type="NCBI Taxonomy" id="180197"/>
    <lineage>
        <taxon>Bacteria</taxon>
        <taxon>Pseudomonadati</taxon>
        <taxon>Pseudomonadota</taxon>
        <taxon>Betaproteobacteria</taxon>
        <taxon>Burkholderiales</taxon>
        <taxon>Comamonadaceae</taxon>
        <taxon>Giesbergeria</taxon>
    </lineage>
</organism>
<dbReference type="EMBL" id="FOGD01000013">
    <property type="protein sequence ID" value="SER74155.1"/>
    <property type="molecule type" value="Genomic_DNA"/>
</dbReference>
<keyword evidence="9" id="KW-1185">Reference proteome</keyword>
<dbReference type="InterPro" id="IPR038570">
    <property type="entry name" value="HicA_sf"/>
</dbReference>
<evidence type="ECO:0000256" key="3">
    <source>
        <dbReference type="ARBA" id="ARBA00022722"/>
    </source>
</evidence>
<comment type="similarity">
    <text evidence="1">Belongs to the HicA mRNA interferase family.</text>
</comment>
<keyword evidence="7" id="KW-0346">Stress response</keyword>
<dbReference type="Pfam" id="PF07927">
    <property type="entry name" value="HicA_toxin"/>
    <property type="match status" value="1"/>
</dbReference>
<dbReference type="OrthoDB" id="9811409at2"/>
<gene>
    <name evidence="8" type="ORF">SAMN02982919_02933</name>
</gene>
<keyword evidence="3" id="KW-0540">Nuclease</keyword>
<keyword evidence="5" id="KW-0378">Hydrolase</keyword>
<evidence type="ECO:0000256" key="4">
    <source>
        <dbReference type="ARBA" id="ARBA00022759"/>
    </source>
</evidence>
<dbReference type="SUPFAM" id="SSF54786">
    <property type="entry name" value="YcfA/nrd intein domain"/>
    <property type="match status" value="1"/>
</dbReference>
<accession>A0A1H9RNS9</accession>
<name>A0A1H9RNS9_9BURK</name>
<proteinExistence type="inferred from homology"/>
<dbReference type="GO" id="GO:0003729">
    <property type="term" value="F:mRNA binding"/>
    <property type="evidence" value="ECO:0007669"/>
    <property type="project" value="InterPro"/>
</dbReference>
<dbReference type="GO" id="GO:0004519">
    <property type="term" value="F:endonuclease activity"/>
    <property type="evidence" value="ECO:0007669"/>
    <property type="project" value="UniProtKB-KW"/>
</dbReference>
<keyword evidence="6" id="KW-0694">RNA-binding</keyword>
<evidence type="ECO:0000256" key="6">
    <source>
        <dbReference type="ARBA" id="ARBA00022884"/>
    </source>
</evidence>
<dbReference type="InterPro" id="IPR012933">
    <property type="entry name" value="HicA_mRNA_interferase"/>
</dbReference>
<dbReference type="Proteomes" id="UP000199766">
    <property type="component" value="Unassembled WGS sequence"/>
</dbReference>
<keyword evidence="2" id="KW-1277">Toxin-antitoxin system</keyword>
<evidence type="ECO:0000256" key="5">
    <source>
        <dbReference type="ARBA" id="ARBA00022801"/>
    </source>
</evidence>
<protein>
    <submittedName>
        <fullName evidence="8">HicA toxin of toxin-antitoxin</fullName>
    </submittedName>
</protein>